<accession>A0A100XVT6</accession>
<dbReference type="GO" id="GO:0009898">
    <property type="term" value="C:cytoplasmic side of plasma membrane"/>
    <property type="evidence" value="ECO:0007669"/>
    <property type="project" value="TreeGrafter"/>
</dbReference>
<keyword evidence="3" id="KW-1185">Reference proteome</keyword>
<dbReference type="FunFam" id="3.40.50.300:FF:004785">
    <property type="entry name" value="ATPase involved in chromosome partitioning, ParA/MinD family"/>
    <property type="match status" value="1"/>
</dbReference>
<dbReference type="InterPro" id="IPR050625">
    <property type="entry name" value="ParA/MinD_ATPase"/>
</dbReference>
<comment type="caution">
    <text evidence="2">The sequence shown here is derived from an EMBL/GenBank/DDBJ whole genome shotgun (WGS) entry which is preliminary data.</text>
</comment>
<dbReference type="Gene3D" id="3.40.50.300">
    <property type="entry name" value="P-loop containing nucleotide triphosphate hydrolases"/>
    <property type="match status" value="1"/>
</dbReference>
<dbReference type="AlphaFoldDB" id="A0A100XVT6"/>
<dbReference type="Proteomes" id="UP000053462">
    <property type="component" value="Unassembled WGS sequence"/>
</dbReference>
<proteinExistence type="predicted"/>
<dbReference type="PANTHER" id="PTHR43384:SF10">
    <property type="entry name" value="ATPASE INVOLVED IN CHROMOSOME PARTITIONING, PARA_MIND FAMILY"/>
    <property type="match status" value="1"/>
</dbReference>
<gene>
    <name evidence="2" type="ORF">APY94_11475</name>
</gene>
<dbReference type="GO" id="GO:0051782">
    <property type="term" value="P:negative regulation of cell division"/>
    <property type="evidence" value="ECO:0007669"/>
    <property type="project" value="TreeGrafter"/>
</dbReference>
<organism evidence="2 3">
    <name type="scientific">Thermococcus celericrescens</name>
    <dbReference type="NCBI Taxonomy" id="227598"/>
    <lineage>
        <taxon>Archaea</taxon>
        <taxon>Methanobacteriati</taxon>
        <taxon>Methanobacteriota</taxon>
        <taxon>Thermococci</taxon>
        <taxon>Thermococcales</taxon>
        <taxon>Thermococcaceae</taxon>
        <taxon>Thermococcus</taxon>
    </lineage>
</organism>
<protein>
    <submittedName>
        <fullName evidence="2">Septum site-determining protein MinD</fullName>
    </submittedName>
</protein>
<dbReference type="STRING" id="227598.APY94_11475"/>
<dbReference type="InterPro" id="IPR027417">
    <property type="entry name" value="P-loop_NTPase"/>
</dbReference>
<dbReference type="RefSeq" id="WP_058939762.1">
    <property type="nucleotide sequence ID" value="NZ_LLYW01000044.1"/>
</dbReference>
<evidence type="ECO:0000313" key="3">
    <source>
        <dbReference type="Proteomes" id="UP000053462"/>
    </source>
</evidence>
<dbReference type="SUPFAM" id="SSF52540">
    <property type="entry name" value="P-loop containing nucleoside triphosphate hydrolases"/>
    <property type="match status" value="1"/>
</dbReference>
<dbReference type="InterPro" id="IPR002586">
    <property type="entry name" value="CobQ/CobB/MinD/ParA_Nub-bd_dom"/>
</dbReference>
<dbReference type="EMBL" id="LLYW01000044">
    <property type="protein sequence ID" value="KUH31933.1"/>
    <property type="molecule type" value="Genomic_DNA"/>
</dbReference>
<evidence type="ECO:0000259" key="1">
    <source>
        <dbReference type="Pfam" id="PF01656"/>
    </source>
</evidence>
<dbReference type="Pfam" id="PF01656">
    <property type="entry name" value="CbiA"/>
    <property type="match status" value="1"/>
</dbReference>
<feature type="domain" description="CobQ/CobB/MinD/ParA nucleotide binding" evidence="1">
    <location>
        <begin position="4"/>
        <end position="221"/>
    </location>
</feature>
<reference evidence="2 3" key="1">
    <citation type="submission" date="2015-10" db="EMBL/GenBank/DDBJ databases">
        <title>Draft genome sequence of Thermococcus celericrescens strain DSM 17994.</title>
        <authorList>
            <person name="Hong S.-J."/>
            <person name="Park C.-E."/>
            <person name="Shin J.-H."/>
        </authorList>
    </citation>
    <scope>NUCLEOTIDE SEQUENCE [LARGE SCALE GENOMIC DNA]</scope>
    <source>
        <strain evidence="2 3">DSM 17994</strain>
    </source>
</reference>
<name>A0A100XVT6_9EURY</name>
<dbReference type="GO" id="GO:0016887">
    <property type="term" value="F:ATP hydrolysis activity"/>
    <property type="evidence" value="ECO:0007669"/>
    <property type="project" value="TreeGrafter"/>
</dbReference>
<dbReference type="GO" id="GO:0005829">
    <property type="term" value="C:cytosol"/>
    <property type="evidence" value="ECO:0007669"/>
    <property type="project" value="TreeGrafter"/>
</dbReference>
<dbReference type="PANTHER" id="PTHR43384">
    <property type="entry name" value="SEPTUM SITE-DETERMINING PROTEIN MIND HOMOLOG, CHLOROPLASTIC-RELATED"/>
    <property type="match status" value="1"/>
</dbReference>
<dbReference type="OrthoDB" id="31168at2157"/>
<sequence length="277" mass="31194">MVSIVITGRGGAGKTTMSANLSTYFSRRGYRSLVVDGDLYLPKLAFHFGIYNPQYNIHTLLKNPNMRVVQAVYHDPRTGVDILPGSPKLYDVINLDQKRLREIVREIGTRYRVTIIDSPVGIPFDTISTFRLAQYQLIIVEIERCPIHSVHRMIENEVVKLKSLGDAYGLKVGVILNKVRESSQSVDDIIDFLEYSVDVPVVGVIPFDHRVPEATNYGRPVIDYAPHAKASRAIAESGDILNEWIFGREKKEGMLQRLYEAIISFLHSGRVPAGKKL</sequence>
<dbReference type="GO" id="GO:0005524">
    <property type="term" value="F:ATP binding"/>
    <property type="evidence" value="ECO:0007669"/>
    <property type="project" value="TreeGrafter"/>
</dbReference>
<evidence type="ECO:0000313" key="2">
    <source>
        <dbReference type="EMBL" id="KUH31933.1"/>
    </source>
</evidence>